<proteinExistence type="predicted"/>
<feature type="region of interest" description="Disordered" evidence="1">
    <location>
        <begin position="1"/>
        <end position="44"/>
    </location>
</feature>
<evidence type="ECO:0000313" key="3">
    <source>
        <dbReference type="Proteomes" id="UP000001072"/>
    </source>
</evidence>
<dbReference type="RefSeq" id="XP_007408284.1">
    <property type="nucleotide sequence ID" value="XM_007408222.1"/>
</dbReference>
<evidence type="ECO:0000313" key="2">
    <source>
        <dbReference type="EMBL" id="EGG08698.1"/>
    </source>
</evidence>
<evidence type="ECO:0000256" key="1">
    <source>
        <dbReference type="SAM" id="MobiDB-lite"/>
    </source>
</evidence>
<feature type="compositionally biased region" description="Polar residues" evidence="1">
    <location>
        <begin position="30"/>
        <end position="44"/>
    </location>
</feature>
<sequence>MPAPEAPSNPAPDHRPVASGSSHRPVAMNQIGSNSYDHGPSTSDVELFDSLSATDRTIFAKQEDLAEFHKAIRLIHAEAPLDESTATFNNYNDVALHDIRVEAARFLSRLCAFNHTNKPAKQRRHG</sequence>
<organism evidence="3">
    <name type="scientific">Melampsora larici-populina (strain 98AG31 / pathotype 3-4-7)</name>
    <name type="common">Poplar leaf rust fungus</name>
    <dbReference type="NCBI Taxonomy" id="747676"/>
    <lineage>
        <taxon>Eukaryota</taxon>
        <taxon>Fungi</taxon>
        <taxon>Dikarya</taxon>
        <taxon>Basidiomycota</taxon>
        <taxon>Pucciniomycotina</taxon>
        <taxon>Pucciniomycetes</taxon>
        <taxon>Pucciniales</taxon>
        <taxon>Melampsoraceae</taxon>
        <taxon>Melampsora</taxon>
    </lineage>
</organism>
<dbReference type="EMBL" id="GL883100">
    <property type="protein sequence ID" value="EGG08698.1"/>
    <property type="molecule type" value="Genomic_DNA"/>
</dbReference>
<dbReference type="AlphaFoldDB" id="F4RGA4"/>
<dbReference type="Proteomes" id="UP000001072">
    <property type="component" value="Unassembled WGS sequence"/>
</dbReference>
<protein>
    <submittedName>
        <fullName evidence="2">Uncharacterized protein</fullName>
    </submittedName>
</protein>
<dbReference type="HOGENOM" id="CLU_1982067_0_0_1"/>
<gene>
    <name evidence="2" type="ORF">MELLADRAFT_61715</name>
</gene>
<feature type="compositionally biased region" description="Pro residues" evidence="1">
    <location>
        <begin position="1"/>
        <end position="10"/>
    </location>
</feature>
<dbReference type="KEGG" id="mlr:MELLADRAFT_61715"/>
<dbReference type="VEuPathDB" id="FungiDB:MELLADRAFT_61715"/>
<accession>F4RGA4</accession>
<dbReference type="InParanoid" id="F4RGA4"/>
<name>F4RGA4_MELLP</name>
<keyword evidence="3" id="KW-1185">Reference proteome</keyword>
<dbReference type="GeneID" id="18929773"/>
<reference evidence="3" key="1">
    <citation type="journal article" date="2011" name="Proc. Natl. Acad. Sci. U.S.A.">
        <title>Obligate biotrophy features unraveled by the genomic analysis of rust fungi.</title>
        <authorList>
            <person name="Duplessis S."/>
            <person name="Cuomo C.A."/>
            <person name="Lin Y.-C."/>
            <person name="Aerts A."/>
            <person name="Tisserant E."/>
            <person name="Veneault-Fourrey C."/>
            <person name="Joly D.L."/>
            <person name="Hacquard S."/>
            <person name="Amselem J."/>
            <person name="Cantarel B.L."/>
            <person name="Chiu R."/>
            <person name="Coutinho P.M."/>
            <person name="Feau N."/>
            <person name="Field M."/>
            <person name="Frey P."/>
            <person name="Gelhaye E."/>
            <person name="Goldberg J."/>
            <person name="Grabherr M.G."/>
            <person name="Kodira C.D."/>
            <person name="Kohler A."/>
            <person name="Kuees U."/>
            <person name="Lindquist E.A."/>
            <person name="Lucas S.M."/>
            <person name="Mago R."/>
            <person name="Mauceli E."/>
            <person name="Morin E."/>
            <person name="Murat C."/>
            <person name="Pangilinan J.L."/>
            <person name="Park R."/>
            <person name="Pearson M."/>
            <person name="Quesneville H."/>
            <person name="Rouhier N."/>
            <person name="Sakthikumar S."/>
            <person name="Salamov A.A."/>
            <person name="Schmutz J."/>
            <person name="Selles B."/>
            <person name="Shapiro H."/>
            <person name="Tanguay P."/>
            <person name="Tuskan G.A."/>
            <person name="Henrissat B."/>
            <person name="Van de Peer Y."/>
            <person name="Rouze P."/>
            <person name="Ellis J.G."/>
            <person name="Dodds P.N."/>
            <person name="Schein J.E."/>
            <person name="Zhong S."/>
            <person name="Hamelin R.C."/>
            <person name="Grigoriev I.V."/>
            <person name="Szabo L.J."/>
            <person name="Martin F."/>
        </authorList>
    </citation>
    <scope>NUCLEOTIDE SEQUENCE [LARGE SCALE GENOMIC DNA]</scope>
    <source>
        <strain evidence="3">98AG31 / pathotype 3-4-7</strain>
    </source>
</reference>